<feature type="chain" id="PRO_5012912596" description="Alginate lyase domain-containing protein" evidence="1">
    <location>
        <begin position="20"/>
        <end position="362"/>
    </location>
</feature>
<evidence type="ECO:0000313" key="3">
    <source>
        <dbReference type="Proteomes" id="UP000191518"/>
    </source>
</evidence>
<organism evidence="2 3">
    <name type="scientific">Penicillium vulpinum</name>
    <dbReference type="NCBI Taxonomy" id="29845"/>
    <lineage>
        <taxon>Eukaryota</taxon>
        <taxon>Fungi</taxon>
        <taxon>Dikarya</taxon>
        <taxon>Ascomycota</taxon>
        <taxon>Pezizomycotina</taxon>
        <taxon>Eurotiomycetes</taxon>
        <taxon>Eurotiomycetidae</taxon>
        <taxon>Eurotiales</taxon>
        <taxon>Aspergillaceae</taxon>
        <taxon>Penicillium</taxon>
    </lineage>
</organism>
<gene>
    <name evidence="2" type="ORF">PENVUL_c003G03176</name>
</gene>
<dbReference type="STRING" id="29845.A0A1V6SAF6"/>
<evidence type="ECO:0008006" key="4">
    <source>
        <dbReference type="Google" id="ProtNLM"/>
    </source>
</evidence>
<evidence type="ECO:0000256" key="1">
    <source>
        <dbReference type="SAM" id="SignalP"/>
    </source>
</evidence>
<dbReference type="InterPro" id="IPR008929">
    <property type="entry name" value="Chondroitin_lyas"/>
</dbReference>
<comment type="caution">
    <text evidence="2">The sequence shown here is derived from an EMBL/GenBank/DDBJ whole genome shotgun (WGS) entry which is preliminary data.</text>
</comment>
<dbReference type="Gene3D" id="1.50.10.100">
    <property type="entry name" value="Chondroitin AC/alginate lyase"/>
    <property type="match status" value="1"/>
</dbReference>
<proteinExistence type="predicted"/>
<dbReference type="Proteomes" id="UP000191518">
    <property type="component" value="Unassembled WGS sequence"/>
</dbReference>
<sequence length="362" mass="39571">MLFRTTILCFTGAIVPSYGFTIPTGSAPSKWVHPEAMISQSQLDFICDKVNNNEQPWKNAYTAMLSDIAIAKDLYPPAIIQCGPYSDPDVGCDAEREDLISAYGNALAWAISGTQSYAQQAIKIMDTYSATVKDAGWTETGIGQFESMLRDVYMPLTVDGTDHNVANWELVMTEAAIIMAVFLEDATSYNAAMGWHLKRVPATVYMNNDGEYPVAARGQSSSPDGIIAWWFDEDTFQEDGQAQETCRDLEHTGYSFASMAHVAEAARIQGTDLYKTDLGTRLQKGLGFHSNLANGAAVPSWLCGGKLSLTLGPITEVGYNALSFRNGVDMPHTEKLTINQRPAKNNGLFVAYETLTHAENNA</sequence>
<accession>A0A1V6SAF6</accession>
<dbReference type="AlphaFoldDB" id="A0A1V6SAF6"/>
<dbReference type="EMBL" id="MDYP01000003">
    <property type="protein sequence ID" value="OQE10866.1"/>
    <property type="molecule type" value="Genomic_DNA"/>
</dbReference>
<keyword evidence="3" id="KW-1185">Reference proteome</keyword>
<evidence type="ECO:0000313" key="2">
    <source>
        <dbReference type="EMBL" id="OQE10866.1"/>
    </source>
</evidence>
<name>A0A1V6SAF6_9EURO</name>
<protein>
    <recommendedName>
        <fullName evidence="4">Alginate lyase domain-containing protein</fullName>
    </recommendedName>
</protein>
<feature type="signal peptide" evidence="1">
    <location>
        <begin position="1"/>
        <end position="19"/>
    </location>
</feature>
<keyword evidence="1" id="KW-0732">Signal</keyword>
<reference evidence="3" key="1">
    <citation type="journal article" date="2017" name="Nat. Microbiol.">
        <title>Global analysis of biosynthetic gene clusters reveals vast potential of secondary metabolite production in Penicillium species.</title>
        <authorList>
            <person name="Nielsen J.C."/>
            <person name="Grijseels S."/>
            <person name="Prigent S."/>
            <person name="Ji B."/>
            <person name="Dainat J."/>
            <person name="Nielsen K.F."/>
            <person name="Frisvad J.C."/>
            <person name="Workman M."/>
            <person name="Nielsen J."/>
        </authorList>
    </citation>
    <scope>NUCLEOTIDE SEQUENCE [LARGE SCALE GENOMIC DNA]</scope>
    <source>
        <strain evidence="3">IBT 29486</strain>
    </source>
</reference>
<dbReference type="SUPFAM" id="SSF48230">
    <property type="entry name" value="Chondroitin AC/alginate lyase"/>
    <property type="match status" value="1"/>
</dbReference>